<name>A0A1I5RQH0_9BACI</name>
<evidence type="ECO:0000256" key="2">
    <source>
        <dbReference type="ARBA" id="ARBA00023141"/>
    </source>
</evidence>
<keyword evidence="1" id="KW-0028">Amino-acid biosynthesis</keyword>
<feature type="domain" description="3-dehydroquinate synthase C-terminal" evidence="3">
    <location>
        <begin position="9"/>
        <end position="180"/>
    </location>
</feature>
<keyword evidence="7" id="KW-1185">Reference proteome</keyword>
<reference evidence="5 6" key="1">
    <citation type="submission" date="2016-10" db="EMBL/GenBank/DDBJ databases">
        <authorList>
            <person name="de Groot N.N."/>
        </authorList>
    </citation>
    <scope>NUCLEOTIDE SEQUENCE [LARGE SCALE GENOMIC DNA]</scope>
    <source>
        <strain evidence="5 6">DSM 17073</strain>
    </source>
</reference>
<dbReference type="EMBL" id="FOXC01000033">
    <property type="protein sequence ID" value="SFP60768.1"/>
    <property type="molecule type" value="Genomic_DNA"/>
</dbReference>
<gene>
    <name evidence="4" type="ORF">HHA03_19070</name>
    <name evidence="5" type="ORF">SAMN05421839_13313</name>
</gene>
<protein>
    <submittedName>
        <fullName evidence="5">3-dehydroquinate synthase II/3-amino-4-hydroxybenzoic acid synthase</fullName>
    </submittedName>
</protein>
<dbReference type="InterPro" id="IPR056179">
    <property type="entry name" value="DHQS_C"/>
</dbReference>
<keyword evidence="2" id="KW-0057">Aromatic amino acid biosynthesis</keyword>
<dbReference type="AlphaFoldDB" id="A0A1I5RQH0"/>
<accession>A0A1I5RQH0</accession>
<dbReference type="Proteomes" id="UP000242243">
    <property type="component" value="Unassembled WGS sequence"/>
</dbReference>
<sequence length="181" mass="20097">MGDAVTTGKVTKITSIGEGLRVCLDFIDELDPLEGVWIGNTGSGYCLALSENRETDTYPKRPFRVNAGAYHHYLIKEKDTTTYLAEVTPGDALTVIGPDSKRLVTVGRVKKEYRPFLRLELEIDDQVVSVTVQDADSVYLLSADKTPIQAQQLTAGDMLTVRRDQPGRHLGERIEEDITEI</sequence>
<dbReference type="GO" id="GO:0016491">
    <property type="term" value="F:oxidoreductase activity"/>
    <property type="evidence" value="ECO:0007669"/>
    <property type="project" value="InterPro"/>
</dbReference>
<dbReference type="InterPro" id="IPR002812">
    <property type="entry name" value="DHQS"/>
</dbReference>
<organism evidence="5 6">
    <name type="scientific">Halolactibacillus halophilus</name>
    <dbReference type="NCBI Taxonomy" id="306540"/>
    <lineage>
        <taxon>Bacteria</taxon>
        <taxon>Bacillati</taxon>
        <taxon>Bacillota</taxon>
        <taxon>Bacilli</taxon>
        <taxon>Bacillales</taxon>
        <taxon>Bacillaceae</taxon>
        <taxon>Halolactibacillus</taxon>
    </lineage>
</organism>
<dbReference type="Pfam" id="PF26558">
    <property type="entry name" value="DHQS_2nd"/>
    <property type="match status" value="1"/>
</dbReference>
<reference evidence="4 7" key="2">
    <citation type="submission" date="2019-07" db="EMBL/GenBank/DDBJ databases">
        <title>Whole genome shotgun sequence of Halolactibacillus halophilus NBRC 100868.</title>
        <authorList>
            <person name="Hosoyama A."/>
            <person name="Uohara A."/>
            <person name="Ohji S."/>
            <person name="Ichikawa N."/>
        </authorList>
    </citation>
    <scope>NUCLEOTIDE SEQUENCE [LARGE SCALE GENOMIC DNA]</scope>
    <source>
        <strain evidence="4 7">NBRC 100868</strain>
    </source>
</reference>
<dbReference type="Proteomes" id="UP000321547">
    <property type="component" value="Unassembled WGS sequence"/>
</dbReference>
<evidence type="ECO:0000313" key="7">
    <source>
        <dbReference type="Proteomes" id="UP000321547"/>
    </source>
</evidence>
<dbReference type="GO" id="GO:0003856">
    <property type="term" value="F:3-dehydroquinate synthase activity"/>
    <property type="evidence" value="ECO:0007669"/>
    <property type="project" value="InterPro"/>
</dbReference>
<dbReference type="EMBL" id="BJWI01000034">
    <property type="protein sequence ID" value="GEM02375.1"/>
    <property type="molecule type" value="Genomic_DNA"/>
</dbReference>
<dbReference type="PANTHER" id="PTHR33563:SF1">
    <property type="entry name" value="3-DEHYDROQUINATE SYNTHASE"/>
    <property type="match status" value="1"/>
</dbReference>
<evidence type="ECO:0000313" key="6">
    <source>
        <dbReference type="Proteomes" id="UP000242243"/>
    </source>
</evidence>
<dbReference type="RefSeq" id="WP_089833130.1">
    <property type="nucleotide sequence ID" value="NZ_BJWI01000034.1"/>
</dbReference>
<dbReference type="GO" id="GO:0009073">
    <property type="term" value="P:aromatic amino acid family biosynthetic process"/>
    <property type="evidence" value="ECO:0007669"/>
    <property type="project" value="UniProtKB-KW"/>
</dbReference>
<dbReference type="OrthoDB" id="2043123at2"/>
<evidence type="ECO:0000313" key="4">
    <source>
        <dbReference type="EMBL" id="GEM02375.1"/>
    </source>
</evidence>
<evidence type="ECO:0000313" key="5">
    <source>
        <dbReference type="EMBL" id="SFP60768.1"/>
    </source>
</evidence>
<proteinExistence type="predicted"/>
<dbReference type="STRING" id="306540.SAMN05421839_13313"/>
<dbReference type="GO" id="GO:0008652">
    <property type="term" value="P:amino acid biosynthetic process"/>
    <property type="evidence" value="ECO:0007669"/>
    <property type="project" value="UniProtKB-KW"/>
</dbReference>
<evidence type="ECO:0000259" key="3">
    <source>
        <dbReference type="Pfam" id="PF26558"/>
    </source>
</evidence>
<dbReference type="PANTHER" id="PTHR33563">
    <property type="match status" value="1"/>
</dbReference>
<evidence type="ECO:0000256" key="1">
    <source>
        <dbReference type="ARBA" id="ARBA00022605"/>
    </source>
</evidence>